<dbReference type="AlphaFoldDB" id="A0A9P7B7I1"/>
<keyword evidence="3" id="KW-1185">Reference proteome</keyword>
<gene>
    <name evidence="2" type="ORF">C6P46_003324</name>
</gene>
<dbReference type="Gene3D" id="3.80.10.10">
    <property type="entry name" value="Ribonuclease Inhibitor"/>
    <property type="match status" value="1"/>
</dbReference>
<feature type="compositionally biased region" description="Acidic residues" evidence="1">
    <location>
        <begin position="443"/>
        <end position="468"/>
    </location>
</feature>
<dbReference type="OrthoDB" id="2527069at2759"/>
<name>A0A9P7B7I1_RHOMI</name>
<organism evidence="2 3">
    <name type="scientific">Rhodotorula mucilaginosa</name>
    <name type="common">Yeast</name>
    <name type="synonym">Rhodotorula rubra</name>
    <dbReference type="NCBI Taxonomy" id="5537"/>
    <lineage>
        <taxon>Eukaryota</taxon>
        <taxon>Fungi</taxon>
        <taxon>Dikarya</taxon>
        <taxon>Basidiomycota</taxon>
        <taxon>Pucciniomycotina</taxon>
        <taxon>Microbotryomycetes</taxon>
        <taxon>Sporidiobolales</taxon>
        <taxon>Sporidiobolaceae</taxon>
        <taxon>Rhodotorula</taxon>
    </lineage>
</organism>
<dbReference type="Proteomes" id="UP000777482">
    <property type="component" value="Unassembled WGS sequence"/>
</dbReference>
<evidence type="ECO:0000313" key="2">
    <source>
        <dbReference type="EMBL" id="KAG0662378.1"/>
    </source>
</evidence>
<proteinExistence type="predicted"/>
<evidence type="ECO:0000313" key="3">
    <source>
        <dbReference type="Proteomes" id="UP000777482"/>
    </source>
</evidence>
<accession>A0A9P7B7I1</accession>
<dbReference type="EMBL" id="PUHQ01000027">
    <property type="protein sequence ID" value="KAG0662378.1"/>
    <property type="molecule type" value="Genomic_DNA"/>
</dbReference>
<reference evidence="2 3" key="1">
    <citation type="submission" date="2020-11" db="EMBL/GenBank/DDBJ databases">
        <title>Kefir isolates.</title>
        <authorList>
            <person name="Marcisauskas S."/>
            <person name="Kim Y."/>
            <person name="Blasche S."/>
        </authorList>
    </citation>
    <scope>NUCLEOTIDE SEQUENCE [LARGE SCALE GENOMIC DNA]</scope>
    <source>
        <strain evidence="2 3">KR</strain>
    </source>
</reference>
<feature type="region of interest" description="Disordered" evidence="1">
    <location>
        <begin position="432"/>
        <end position="468"/>
    </location>
</feature>
<dbReference type="SUPFAM" id="SSF52047">
    <property type="entry name" value="RNI-like"/>
    <property type="match status" value="1"/>
</dbReference>
<feature type="compositionally biased region" description="Basic and acidic residues" evidence="1">
    <location>
        <begin position="433"/>
        <end position="442"/>
    </location>
</feature>
<evidence type="ECO:0008006" key="4">
    <source>
        <dbReference type="Google" id="ProtNLM"/>
    </source>
</evidence>
<sequence>MSDPAPAMPAPPDRLSKLPTELLDMIFDDAWAKQRPSGPIYRALCPFYDRFAWRSIRIDSRARLARFFELTERQTHLGQLYKELVVQLKPEELDVATLTGLLGRTPNLKKLALADLASQVFELILHGTKNSLLPRHLRKLDLTCTTGGRKDPYHPSNWSLLNDLKSLNQLALDLRSAETPTGRIKSKKELPSWADITDLDIDLPQDGLSSVLQLIASFPNLRRLQLSSTSPVPDSAGALDALQNPASLHELVLVGVPKKEWTLPDKLAQLTNLHRLKLVGEWHHLAPTDIERICDLPLRRFELGPNSEFSLQPFYEALQRGKLADLEELHFDNLTCRVGYKAHYDKLPRSWERQIALIRNYMHIWDRPEWNKNFRVGTFRQLVSLCKRRKIKVNGTIASALRVEKALNRMQRDLDELDLMIRSRGTGAYRGINEGRRYADDRNSDEEEDEDEDDSNLESESESESWFY</sequence>
<comment type="caution">
    <text evidence="2">The sequence shown here is derived from an EMBL/GenBank/DDBJ whole genome shotgun (WGS) entry which is preliminary data.</text>
</comment>
<protein>
    <recommendedName>
        <fullName evidence="4">F-box domain-containing protein</fullName>
    </recommendedName>
</protein>
<evidence type="ECO:0000256" key="1">
    <source>
        <dbReference type="SAM" id="MobiDB-lite"/>
    </source>
</evidence>
<dbReference type="InterPro" id="IPR032675">
    <property type="entry name" value="LRR_dom_sf"/>
</dbReference>